<protein>
    <submittedName>
        <fullName evidence="1">Uncharacterized protein</fullName>
    </submittedName>
</protein>
<evidence type="ECO:0000313" key="1">
    <source>
        <dbReference type="EMBL" id="GJM62565.1"/>
    </source>
</evidence>
<dbReference type="AlphaFoldDB" id="A0AAN4W138"/>
<sequence length="136" mass="15459">MKDYSQKTLEAPFELCSDQLGKLDFQMIAPIQALNLPETQLAAKLSSQIIKIGGLIPQAREHFSVVFTAQENEEASKDYYIVCYSAEGTCLKTMKIDIGKEEDCSFFSAIIKDNRIEVMQKNRCYTSSVIIEKYRL</sequence>
<accession>A0AAN4W138</accession>
<proteinExistence type="predicted"/>
<keyword evidence="2" id="KW-1185">Reference proteome</keyword>
<comment type="caution">
    <text evidence="1">The sequence shown here is derived from an EMBL/GenBank/DDBJ whole genome shotgun (WGS) entry which is preliminary data.</text>
</comment>
<organism evidence="1 2">
    <name type="scientific">Persicobacter diffluens</name>
    <dbReference type="NCBI Taxonomy" id="981"/>
    <lineage>
        <taxon>Bacteria</taxon>
        <taxon>Pseudomonadati</taxon>
        <taxon>Bacteroidota</taxon>
        <taxon>Cytophagia</taxon>
        <taxon>Cytophagales</taxon>
        <taxon>Persicobacteraceae</taxon>
        <taxon>Persicobacter</taxon>
    </lineage>
</organism>
<dbReference type="Proteomes" id="UP001310022">
    <property type="component" value="Unassembled WGS sequence"/>
</dbReference>
<dbReference type="EMBL" id="BQKE01000002">
    <property type="protein sequence ID" value="GJM62565.1"/>
    <property type="molecule type" value="Genomic_DNA"/>
</dbReference>
<reference evidence="1 2" key="1">
    <citation type="submission" date="2021-12" db="EMBL/GenBank/DDBJ databases">
        <title>Genome sequencing of bacteria with rrn-lacking chromosome and rrn-plasmid.</title>
        <authorList>
            <person name="Anda M."/>
            <person name="Iwasaki W."/>
        </authorList>
    </citation>
    <scope>NUCLEOTIDE SEQUENCE [LARGE SCALE GENOMIC DNA]</scope>
    <source>
        <strain evidence="1 2">NBRC 15940</strain>
    </source>
</reference>
<name>A0AAN4W138_9BACT</name>
<gene>
    <name evidence="1" type="ORF">PEDI_31170</name>
</gene>
<evidence type="ECO:0000313" key="2">
    <source>
        <dbReference type="Proteomes" id="UP001310022"/>
    </source>
</evidence>
<dbReference type="RefSeq" id="WP_338237834.1">
    <property type="nucleotide sequence ID" value="NZ_BQKE01000002.1"/>
</dbReference>